<gene>
    <name evidence="1" type="ORF">BDM02DRAFT_3100351</name>
</gene>
<keyword evidence="2" id="KW-1185">Reference proteome</keyword>
<evidence type="ECO:0000313" key="1">
    <source>
        <dbReference type="EMBL" id="KAF9646152.1"/>
    </source>
</evidence>
<dbReference type="EMBL" id="MU118066">
    <property type="protein sequence ID" value="KAF9646152.1"/>
    <property type="molecule type" value="Genomic_DNA"/>
</dbReference>
<name>A0ACB6Z985_THEGA</name>
<dbReference type="Proteomes" id="UP000886501">
    <property type="component" value="Unassembled WGS sequence"/>
</dbReference>
<organism evidence="1 2">
    <name type="scientific">Thelephora ganbajun</name>
    <name type="common">Ganba fungus</name>
    <dbReference type="NCBI Taxonomy" id="370292"/>
    <lineage>
        <taxon>Eukaryota</taxon>
        <taxon>Fungi</taxon>
        <taxon>Dikarya</taxon>
        <taxon>Basidiomycota</taxon>
        <taxon>Agaricomycotina</taxon>
        <taxon>Agaricomycetes</taxon>
        <taxon>Thelephorales</taxon>
        <taxon>Thelephoraceae</taxon>
        <taxon>Thelephora</taxon>
    </lineage>
</organism>
<evidence type="ECO:0000313" key="2">
    <source>
        <dbReference type="Proteomes" id="UP000886501"/>
    </source>
</evidence>
<protein>
    <submittedName>
        <fullName evidence="1">Bicupin oxalate decarboxylase/oxidase</fullName>
    </submittedName>
</protein>
<reference evidence="1" key="2">
    <citation type="journal article" date="2020" name="Nat. Commun.">
        <title>Large-scale genome sequencing of mycorrhizal fungi provides insights into the early evolution of symbiotic traits.</title>
        <authorList>
            <person name="Miyauchi S."/>
            <person name="Kiss E."/>
            <person name="Kuo A."/>
            <person name="Drula E."/>
            <person name="Kohler A."/>
            <person name="Sanchez-Garcia M."/>
            <person name="Morin E."/>
            <person name="Andreopoulos B."/>
            <person name="Barry K.W."/>
            <person name="Bonito G."/>
            <person name="Buee M."/>
            <person name="Carver A."/>
            <person name="Chen C."/>
            <person name="Cichocki N."/>
            <person name="Clum A."/>
            <person name="Culley D."/>
            <person name="Crous P.W."/>
            <person name="Fauchery L."/>
            <person name="Girlanda M."/>
            <person name="Hayes R.D."/>
            <person name="Keri Z."/>
            <person name="LaButti K."/>
            <person name="Lipzen A."/>
            <person name="Lombard V."/>
            <person name="Magnuson J."/>
            <person name="Maillard F."/>
            <person name="Murat C."/>
            <person name="Nolan M."/>
            <person name="Ohm R.A."/>
            <person name="Pangilinan J."/>
            <person name="Pereira M.F."/>
            <person name="Perotto S."/>
            <person name="Peter M."/>
            <person name="Pfister S."/>
            <person name="Riley R."/>
            <person name="Sitrit Y."/>
            <person name="Stielow J.B."/>
            <person name="Szollosi G."/>
            <person name="Zifcakova L."/>
            <person name="Stursova M."/>
            <person name="Spatafora J.W."/>
            <person name="Tedersoo L."/>
            <person name="Vaario L.M."/>
            <person name="Yamada A."/>
            <person name="Yan M."/>
            <person name="Wang P."/>
            <person name="Xu J."/>
            <person name="Bruns T."/>
            <person name="Baldrian P."/>
            <person name="Vilgalys R."/>
            <person name="Dunand C."/>
            <person name="Henrissat B."/>
            <person name="Grigoriev I.V."/>
            <person name="Hibbett D."/>
            <person name="Nagy L.G."/>
            <person name="Martin F.M."/>
        </authorList>
    </citation>
    <scope>NUCLEOTIDE SEQUENCE</scope>
    <source>
        <strain evidence="1">P2</strain>
    </source>
</reference>
<comment type="caution">
    <text evidence="1">The sequence shown here is derived from an EMBL/GenBank/DDBJ whole genome shotgun (WGS) entry which is preliminary data.</text>
</comment>
<sequence length="447" mass="49786">MEGEPDHPTLVAREPEYPLYLAKREATGRKTRHLRPVYENTKREITPPDVGQVATFPPTGIPQPIRGPYGDIRTGNTNEEIDRQNPDYVTPPRSDNGVVPNLKWSFSLSHTRLLKGGWIREQTVTDLPSSKEISAAELRIAPNAYRELHWHRIGEWGIVLGGTGRITSVDGEGRTYIGDIKGPRNGSDPDIFTFPQSVAHGIQALDDGLELLLLFSDGDFDATGTTFMLSDWLVHTPLEIVAQNLGLNTSDLQKIPTEDPYIFRSTVPPPQEGHANEQAKESPNGDIPNPYVFNLSKQEKEVSPGGWIKIQDSTRNFKASWAATAYVYVEPNGLRELHWHRDEEWLYIISGHGRATAFAGGSAARTFDLQTGDSAVFPDAYGHYIKNISPTEPLIFIEVFNAERYMDFSATQWHVLALTPSQTVADLLNITIAQANALIKTKQRLIA</sequence>
<reference evidence="1" key="1">
    <citation type="submission" date="2019-10" db="EMBL/GenBank/DDBJ databases">
        <authorList>
            <consortium name="DOE Joint Genome Institute"/>
            <person name="Kuo A."/>
            <person name="Miyauchi S."/>
            <person name="Kiss E."/>
            <person name="Drula E."/>
            <person name="Kohler A."/>
            <person name="Sanchez-Garcia M."/>
            <person name="Andreopoulos B."/>
            <person name="Barry K.W."/>
            <person name="Bonito G."/>
            <person name="Buee M."/>
            <person name="Carver A."/>
            <person name="Chen C."/>
            <person name="Cichocki N."/>
            <person name="Clum A."/>
            <person name="Culley D."/>
            <person name="Crous P.W."/>
            <person name="Fauchery L."/>
            <person name="Girlanda M."/>
            <person name="Hayes R."/>
            <person name="Keri Z."/>
            <person name="Labutti K."/>
            <person name="Lipzen A."/>
            <person name="Lombard V."/>
            <person name="Magnuson J."/>
            <person name="Maillard F."/>
            <person name="Morin E."/>
            <person name="Murat C."/>
            <person name="Nolan M."/>
            <person name="Ohm R."/>
            <person name="Pangilinan J."/>
            <person name="Pereira M."/>
            <person name="Perotto S."/>
            <person name="Peter M."/>
            <person name="Riley R."/>
            <person name="Sitrit Y."/>
            <person name="Stielow B."/>
            <person name="Szollosi G."/>
            <person name="Zifcakova L."/>
            <person name="Stursova M."/>
            <person name="Spatafora J.W."/>
            <person name="Tedersoo L."/>
            <person name="Vaario L.-M."/>
            <person name="Yamada A."/>
            <person name="Yan M."/>
            <person name="Wang P."/>
            <person name="Xu J."/>
            <person name="Bruns T."/>
            <person name="Baldrian P."/>
            <person name="Vilgalys R."/>
            <person name="Henrissat B."/>
            <person name="Grigoriev I.V."/>
            <person name="Hibbett D."/>
            <person name="Nagy L.G."/>
            <person name="Martin F.M."/>
        </authorList>
    </citation>
    <scope>NUCLEOTIDE SEQUENCE</scope>
    <source>
        <strain evidence="1">P2</strain>
    </source>
</reference>
<accession>A0ACB6Z985</accession>
<proteinExistence type="predicted"/>